<protein>
    <submittedName>
        <fullName evidence="9">Peptide/nickel transport system permease protein</fullName>
    </submittedName>
</protein>
<evidence type="ECO:0000313" key="9">
    <source>
        <dbReference type="EMBL" id="ROP84572.1"/>
    </source>
</evidence>
<dbReference type="GO" id="GO:0005886">
    <property type="term" value="C:plasma membrane"/>
    <property type="evidence" value="ECO:0007669"/>
    <property type="project" value="UniProtKB-SubCell"/>
</dbReference>
<comment type="subcellular location">
    <subcellularLocation>
        <location evidence="1 7">Cell membrane</location>
        <topology evidence="1 7">Multi-pass membrane protein</topology>
    </subcellularLocation>
</comment>
<dbReference type="InterPro" id="IPR045621">
    <property type="entry name" value="BPD_transp_1_N"/>
</dbReference>
<dbReference type="PANTHER" id="PTHR43163:SF6">
    <property type="entry name" value="DIPEPTIDE TRANSPORT SYSTEM PERMEASE PROTEIN DPPB-RELATED"/>
    <property type="match status" value="1"/>
</dbReference>
<evidence type="ECO:0000256" key="1">
    <source>
        <dbReference type="ARBA" id="ARBA00004651"/>
    </source>
</evidence>
<evidence type="ECO:0000256" key="4">
    <source>
        <dbReference type="ARBA" id="ARBA00022692"/>
    </source>
</evidence>
<comment type="similarity">
    <text evidence="7">Belongs to the binding-protein-dependent transport system permease family.</text>
</comment>
<dbReference type="RefSeq" id="WP_123692601.1">
    <property type="nucleotide sequence ID" value="NZ_AP019700.1"/>
</dbReference>
<keyword evidence="2 7" id="KW-0813">Transport</keyword>
<keyword evidence="5 7" id="KW-1133">Transmembrane helix</keyword>
<feature type="transmembrane region" description="Helical" evidence="7">
    <location>
        <begin position="234"/>
        <end position="260"/>
    </location>
</feature>
<evidence type="ECO:0000256" key="5">
    <source>
        <dbReference type="ARBA" id="ARBA00022989"/>
    </source>
</evidence>
<feature type="transmembrane region" description="Helical" evidence="7">
    <location>
        <begin position="134"/>
        <end position="161"/>
    </location>
</feature>
<dbReference type="CDD" id="cd06261">
    <property type="entry name" value="TM_PBP2"/>
    <property type="match status" value="1"/>
</dbReference>
<dbReference type="PANTHER" id="PTHR43163">
    <property type="entry name" value="DIPEPTIDE TRANSPORT SYSTEM PERMEASE PROTEIN DPPB-RELATED"/>
    <property type="match status" value="1"/>
</dbReference>
<evidence type="ECO:0000256" key="2">
    <source>
        <dbReference type="ARBA" id="ARBA00022448"/>
    </source>
</evidence>
<name>A0A3N1KYS6_9PROT</name>
<dbReference type="Pfam" id="PF19300">
    <property type="entry name" value="BPD_transp_1_N"/>
    <property type="match status" value="1"/>
</dbReference>
<dbReference type="Proteomes" id="UP000278222">
    <property type="component" value="Unassembled WGS sequence"/>
</dbReference>
<evidence type="ECO:0000256" key="3">
    <source>
        <dbReference type="ARBA" id="ARBA00022475"/>
    </source>
</evidence>
<feature type="domain" description="ABC transmembrane type-1" evidence="8">
    <location>
        <begin position="95"/>
        <end position="303"/>
    </location>
</feature>
<dbReference type="OrthoDB" id="9807402at2"/>
<keyword evidence="6 7" id="KW-0472">Membrane</keyword>
<dbReference type="AlphaFoldDB" id="A0A3N1KYS6"/>
<keyword evidence="10" id="KW-1185">Reference proteome</keyword>
<dbReference type="SUPFAM" id="SSF161098">
    <property type="entry name" value="MetI-like"/>
    <property type="match status" value="1"/>
</dbReference>
<dbReference type="Gene3D" id="1.10.3720.10">
    <property type="entry name" value="MetI-like"/>
    <property type="match status" value="1"/>
</dbReference>
<keyword evidence="4 7" id="KW-0812">Transmembrane</keyword>
<dbReference type="InterPro" id="IPR000515">
    <property type="entry name" value="MetI-like"/>
</dbReference>
<evidence type="ECO:0000256" key="7">
    <source>
        <dbReference type="RuleBase" id="RU363032"/>
    </source>
</evidence>
<evidence type="ECO:0000313" key="10">
    <source>
        <dbReference type="Proteomes" id="UP000278222"/>
    </source>
</evidence>
<feature type="transmembrane region" description="Helical" evidence="7">
    <location>
        <begin position="280"/>
        <end position="306"/>
    </location>
</feature>
<dbReference type="EMBL" id="RJKX01000015">
    <property type="protein sequence ID" value="ROP84572.1"/>
    <property type="molecule type" value="Genomic_DNA"/>
</dbReference>
<evidence type="ECO:0000256" key="6">
    <source>
        <dbReference type="ARBA" id="ARBA00023136"/>
    </source>
</evidence>
<feature type="transmembrane region" description="Helical" evidence="7">
    <location>
        <begin position="9"/>
        <end position="30"/>
    </location>
</feature>
<sequence>MLRFVAKRLMLAIPTMLLSASVVFFLARILPGDPALSILGDAASEQALVALRARLGLDQPLLTQYVGFLGALLRFDLGRSMISGHAITAEVLEVLPYTIELTVFAIGFGVLLGVPAGIAAALARNRLPDYLSRFGSLIGLSCPPFFLAICLLLVFAIYIPLFPVISAPDTATIGGRIAALILPGVTLGIIFLAFVARSSRAAMLEVLPEQYIRTARMKGLSEKAVVFRHACRNALLPIVTVTGLYFGILMGNAVVTEIVFTRPGLGKLIIGALNSRDYVMLQGLTIVYCFIVVVVNLATDLVYGLVDPRVKVR</sequence>
<feature type="transmembrane region" description="Helical" evidence="7">
    <location>
        <begin position="101"/>
        <end position="122"/>
    </location>
</feature>
<feature type="transmembrane region" description="Helical" evidence="7">
    <location>
        <begin position="173"/>
        <end position="195"/>
    </location>
</feature>
<accession>A0A3N1KYS6</accession>
<organism evidence="9 10">
    <name type="scientific">Stella humosa</name>
    <dbReference type="NCBI Taxonomy" id="94"/>
    <lineage>
        <taxon>Bacteria</taxon>
        <taxon>Pseudomonadati</taxon>
        <taxon>Pseudomonadota</taxon>
        <taxon>Alphaproteobacteria</taxon>
        <taxon>Rhodospirillales</taxon>
        <taxon>Stellaceae</taxon>
        <taxon>Stella</taxon>
    </lineage>
</organism>
<reference evidence="9 10" key="1">
    <citation type="submission" date="2018-11" db="EMBL/GenBank/DDBJ databases">
        <title>Genomic Encyclopedia of Type Strains, Phase IV (KMG-IV): sequencing the most valuable type-strain genomes for metagenomic binning, comparative biology and taxonomic classification.</title>
        <authorList>
            <person name="Goeker M."/>
        </authorList>
    </citation>
    <scope>NUCLEOTIDE SEQUENCE [LARGE SCALE GENOMIC DNA]</scope>
    <source>
        <strain evidence="9 10">DSM 5900</strain>
    </source>
</reference>
<proteinExistence type="inferred from homology"/>
<gene>
    <name evidence="9" type="ORF">EDC65_3926</name>
</gene>
<dbReference type="Pfam" id="PF00528">
    <property type="entry name" value="BPD_transp_1"/>
    <property type="match status" value="1"/>
</dbReference>
<dbReference type="InterPro" id="IPR035906">
    <property type="entry name" value="MetI-like_sf"/>
</dbReference>
<keyword evidence="3" id="KW-1003">Cell membrane</keyword>
<evidence type="ECO:0000259" key="8">
    <source>
        <dbReference type="PROSITE" id="PS50928"/>
    </source>
</evidence>
<comment type="caution">
    <text evidence="9">The sequence shown here is derived from an EMBL/GenBank/DDBJ whole genome shotgun (WGS) entry which is preliminary data.</text>
</comment>
<dbReference type="PROSITE" id="PS50928">
    <property type="entry name" value="ABC_TM1"/>
    <property type="match status" value="1"/>
</dbReference>
<dbReference type="GO" id="GO:0055085">
    <property type="term" value="P:transmembrane transport"/>
    <property type="evidence" value="ECO:0007669"/>
    <property type="project" value="InterPro"/>
</dbReference>